<accession>A0A0H5C7R1</accession>
<evidence type="ECO:0000313" key="2">
    <source>
        <dbReference type="Proteomes" id="UP000038830"/>
    </source>
</evidence>
<proteinExistence type="predicted"/>
<evidence type="ECO:0000313" key="1">
    <source>
        <dbReference type="EMBL" id="CEP24320.1"/>
    </source>
</evidence>
<sequence>MKVDRLTAAVIYLSTVGASLSGYQSIFNTLLPSRLQGKDVLGVQSAVKSATGQYLYAGEFETVEELVFELFGDVEELKRWDPNGQITFTDYYYQDGRTMPVEAMGEQLVAEVWLELWRVYKKCKRIFEILEKLSEKDYEAVYDCVYPGGEDEEVYENIDDLSWDIKSFHLDALSFGDNNTDRIQLSNVPLVDDLDLAVLYSSDLGTFEFEVPVDWGYNLPSIESDDTVNTQLIKLLLKIPFIIVKVIVLVIWNLIELKKLVELAEAKAVLWIIKILMKICHIIMFIKDQIVFELKVIVWTFKTKKPLIKAIQVLFLIIKKLNQLLWIVKDLLYRYKWKIYWILKRAKKKSIFVALYLEKVVYAKLDLPTKEEKQFPKFFDPKDEYVDGDYFKEFAHYQYIKPGNYRDFSDMIRRSFLVEEDLEMDEIWEQVKEDERDHSKDGIIFDYKEEFGFNSVRLDLKNIDKQYKKPVLTKDLKD</sequence>
<reference evidence="2" key="1">
    <citation type="journal article" date="2015" name="J. Biotechnol.">
        <title>The structure of the Cyberlindnera jadinii genome and its relation to Candida utilis analyzed by the occurrence of single nucleotide polymorphisms.</title>
        <authorList>
            <person name="Rupp O."/>
            <person name="Brinkrolf K."/>
            <person name="Buerth C."/>
            <person name="Kunigo M."/>
            <person name="Schneider J."/>
            <person name="Jaenicke S."/>
            <person name="Goesmann A."/>
            <person name="Puehler A."/>
            <person name="Jaeger K.-E."/>
            <person name="Ernst J.F."/>
        </authorList>
    </citation>
    <scope>NUCLEOTIDE SEQUENCE [LARGE SCALE GENOMIC DNA]</scope>
    <source>
        <strain evidence="2">ATCC 18201 / CBS 1600 / BCRC 20928 / JCM 3617 / NBRC 0987 / NRRL Y-1542</strain>
    </source>
</reference>
<dbReference type="AlphaFoldDB" id="A0A0H5C7R1"/>
<protein>
    <submittedName>
        <fullName evidence="1">Uncharacterized protein</fullName>
    </submittedName>
</protein>
<dbReference type="EMBL" id="CDQK01000006">
    <property type="protein sequence ID" value="CEP24320.1"/>
    <property type="molecule type" value="Genomic_DNA"/>
</dbReference>
<dbReference type="Proteomes" id="UP000038830">
    <property type="component" value="Unassembled WGS sequence"/>
</dbReference>
<organism evidence="1 2">
    <name type="scientific">Cyberlindnera jadinii (strain ATCC 18201 / CBS 1600 / BCRC 20928 / JCM 3617 / NBRC 0987 / NRRL Y-1542)</name>
    <name type="common">Torula yeast</name>
    <name type="synonym">Candida utilis</name>
    <dbReference type="NCBI Taxonomy" id="983966"/>
    <lineage>
        <taxon>Eukaryota</taxon>
        <taxon>Fungi</taxon>
        <taxon>Dikarya</taxon>
        <taxon>Ascomycota</taxon>
        <taxon>Saccharomycotina</taxon>
        <taxon>Saccharomycetes</taxon>
        <taxon>Phaffomycetales</taxon>
        <taxon>Phaffomycetaceae</taxon>
        <taxon>Cyberlindnera</taxon>
    </lineage>
</organism>
<gene>
    <name evidence="1" type="ORF">BN1211_5118</name>
</gene>
<name>A0A0H5C7R1_CYBJN</name>